<dbReference type="Proteomes" id="UP000650628">
    <property type="component" value="Unassembled WGS sequence"/>
</dbReference>
<sequence length="67" mass="7559">MEPARTARQAVSTSTGTVAREVGWKRCYFVALSAVTVRVTFTSVPRRFDEFSEVRSGTRFWFVGVLP</sequence>
<organism evidence="1 2">
    <name type="scientific">Planotetraspora mira</name>
    <dbReference type="NCBI Taxonomy" id="58121"/>
    <lineage>
        <taxon>Bacteria</taxon>
        <taxon>Bacillati</taxon>
        <taxon>Actinomycetota</taxon>
        <taxon>Actinomycetes</taxon>
        <taxon>Streptosporangiales</taxon>
        <taxon>Streptosporangiaceae</taxon>
        <taxon>Planotetraspora</taxon>
    </lineage>
</organism>
<reference evidence="1 2" key="1">
    <citation type="submission" date="2021-01" db="EMBL/GenBank/DDBJ databases">
        <title>Whole genome shotgun sequence of Planotetraspora mira NBRC 15435.</title>
        <authorList>
            <person name="Komaki H."/>
            <person name="Tamura T."/>
        </authorList>
    </citation>
    <scope>NUCLEOTIDE SEQUENCE [LARGE SCALE GENOMIC DNA]</scope>
    <source>
        <strain evidence="1 2">NBRC 15435</strain>
    </source>
</reference>
<proteinExistence type="predicted"/>
<name>A0A8J3TXT5_9ACTN</name>
<evidence type="ECO:0000313" key="1">
    <source>
        <dbReference type="EMBL" id="GII34603.1"/>
    </source>
</evidence>
<evidence type="ECO:0000313" key="2">
    <source>
        <dbReference type="Proteomes" id="UP000650628"/>
    </source>
</evidence>
<keyword evidence="2" id="KW-1185">Reference proteome</keyword>
<protein>
    <submittedName>
        <fullName evidence="1">Uncharacterized protein</fullName>
    </submittedName>
</protein>
<comment type="caution">
    <text evidence="1">The sequence shown here is derived from an EMBL/GenBank/DDBJ whole genome shotgun (WGS) entry which is preliminary data.</text>
</comment>
<accession>A0A8J3TXT5</accession>
<dbReference type="AlphaFoldDB" id="A0A8J3TXT5"/>
<gene>
    <name evidence="1" type="ORF">Pmi06nite_80450</name>
</gene>
<dbReference type="EMBL" id="BOOO01000053">
    <property type="protein sequence ID" value="GII34603.1"/>
    <property type="molecule type" value="Genomic_DNA"/>
</dbReference>